<feature type="transmembrane region" description="Helical" evidence="5">
    <location>
        <begin position="142"/>
        <end position="164"/>
    </location>
</feature>
<evidence type="ECO:0000256" key="1">
    <source>
        <dbReference type="ARBA" id="ARBA00004141"/>
    </source>
</evidence>
<feature type="transmembrane region" description="Helical" evidence="5">
    <location>
        <begin position="256"/>
        <end position="276"/>
    </location>
</feature>
<feature type="transmembrane region" description="Helical" evidence="5">
    <location>
        <begin position="101"/>
        <end position="130"/>
    </location>
</feature>
<name>A0A380JD46_STRDO</name>
<proteinExistence type="predicted"/>
<gene>
    <name evidence="7" type="ORF">NCTC11391_00648</name>
</gene>
<dbReference type="OrthoDB" id="162334at2"/>
<sequence length="282" mass="31402">MFTMAKRNLRLYFHNKATVFFSLMGAWIAFGLYLIFLQKNMQDAWSGTSHPEKMLDQWIMGGTLAVASITTVWTGIVRLVRDRESHKLDDFLLTDTSLFQLNLGYVISSAVIGVIMQVLVYLIMALYFSWQDSLAFISLEQGLKLLGLMIASSLMSAIIGLVVVQFIKALEVAERLSVIIGTASGFLVGVYVPIGTMPDFAQKLMKATPWAYVASAYRQILIGDQVVDWHRPGISVQEYLGIGLKWKELTSLKQEFLVVGLSLLAGLLLLGLSVLARKSKRV</sequence>
<keyword evidence="4 5" id="KW-0472">Membrane</keyword>
<evidence type="ECO:0000259" key="6">
    <source>
        <dbReference type="Pfam" id="PF01061"/>
    </source>
</evidence>
<feature type="domain" description="ABC-2 type transporter transmembrane" evidence="6">
    <location>
        <begin position="2"/>
        <end position="221"/>
    </location>
</feature>
<dbReference type="GO" id="GO:0016020">
    <property type="term" value="C:membrane"/>
    <property type="evidence" value="ECO:0007669"/>
    <property type="project" value="UniProtKB-SubCell"/>
</dbReference>
<dbReference type="InterPro" id="IPR051784">
    <property type="entry name" value="Nod_factor_ABC_transporter"/>
</dbReference>
<organism evidence="7 8">
    <name type="scientific">Streptococcus downei MFe28</name>
    <dbReference type="NCBI Taxonomy" id="764290"/>
    <lineage>
        <taxon>Bacteria</taxon>
        <taxon>Bacillati</taxon>
        <taxon>Bacillota</taxon>
        <taxon>Bacilli</taxon>
        <taxon>Lactobacillales</taxon>
        <taxon>Streptococcaceae</taxon>
        <taxon>Streptococcus</taxon>
    </lineage>
</organism>
<dbReference type="InterPro" id="IPR013525">
    <property type="entry name" value="ABC2_TM"/>
</dbReference>
<dbReference type="PANTHER" id="PTHR43229">
    <property type="entry name" value="NODULATION PROTEIN J"/>
    <property type="match status" value="1"/>
</dbReference>
<dbReference type="RefSeq" id="WP_002999453.1">
    <property type="nucleotide sequence ID" value="NZ_UHFA01000002.1"/>
</dbReference>
<dbReference type="Proteomes" id="UP000254082">
    <property type="component" value="Unassembled WGS sequence"/>
</dbReference>
<evidence type="ECO:0000256" key="2">
    <source>
        <dbReference type="ARBA" id="ARBA00022692"/>
    </source>
</evidence>
<feature type="transmembrane region" description="Helical" evidence="5">
    <location>
        <begin position="176"/>
        <end position="194"/>
    </location>
</feature>
<dbReference type="AlphaFoldDB" id="A0A380JD46"/>
<reference evidence="7 8" key="1">
    <citation type="submission" date="2018-06" db="EMBL/GenBank/DDBJ databases">
        <authorList>
            <consortium name="Pathogen Informatics"/>
            <person name="Doyle S."/>
        </authorList>
    </citation>
    <scope>NUCLEOTIDE SEQUENCE [LARGE SCALE GENOMIC DNA]</scope>
    <source>
        <strain evidence="8">NCTC 11391</strain>
    </source>
</reference>
<evidence type="ECO:0000256" key="3">
    <source>
        <dbReference type="ARBA" id="ARBA00022989"/>
    </source>
</evidence>
<keyword evidence="2 5" id="KW-0812">Transmembrane</keyword>
<protein>
    <submittedName>
        <fullName evidence="7">ABC-type multidrug transportsystem, permease component</fullName>
    </submittedName>
</protein>
<evidence type="ECO:0000256" key="5">
    <source>
        <dbReference type="SAM" id="Phobius"/>
    </source>
</evidence>
<evidence type="ECO:0000256" key="4">
    <source>
        <dbReference type="ARBA" id="ARBA00023136"/>
    </source>
</evidence>
<dbReference type="EMBL" id="UHFA01000002">
    <property type="protein sequence ID" value="SUN35614.1"/>
    <property type="molecule type" value="Genomic_DNA"/>
</dbReference>
<evidence type="ECO:0000313" key="7">
    <source>
        <dbReference type="EMBL" id="SUN35614.1"/>
    </source>
</evidence>
<feature type="transmembrane region" description="Helical" evidence="5">
    <location>
        <begin position="20"/>
        <end position="38"/>
    </location>
</feature>
<accession>A0A380JD46</accession>
<feature type="transmembrane region" description="Helical" evidence="5">
    <location>
        <begin position="58"/>
        <end position="80"/>
    </location>
</feature>
<dbReference type="GO" id="GO:0140359">
    <property type="term" value="F:ABC-type transporter activity"/>
    <property type="evidence" value="ECO:0007669"/>
    <property type="project" value="InterPro"/>
</dbReference>
<dbReference type="Pfam" id="PF01061">
    <property type="entry name" value="ABC2_membrane"/>
    <property type="match status" value="1"/>
</dbReference>
<comment type="subcellular location">
    <subcellularLocation>
        <location evidence="1">Membrane</location>
        <topology evidence="1">Multi-pass membrane protein</topology>
    </subcellularLocation>
</comment>
<keyword evidence="3 5" id="KW-1133">Transmembrane helix</keyword>
<keyword evidence="8" id="KW-1185">Reference proteome</keyword>
<dbReference type="GeneID" id="93923170"/>
<evidence type="ECO:0000313" key="8">
    <source>
        <dbReference type="Proteomes" id="UP000254082"/>
    </source>
</evidence>
<dbReference type="PANTHER" id="PTHR43229:SF2">
    <property type="entry name" value="NODULATION PROTEIN J"/>
    <property type="match status" value="1"/>
</dbReference>